<dbReference type="InterPro" id="IPR013785">
    <property type="entry name" value="Aldolase_TIM"/>
</dbReference>
<dbReference type="EMBL" id="VWPK01000034">
    <property type="protein sequence ID" value="KAA5610366.1"/>
    <property type="molecule type" value="Genomic_DNA"/>
</dbReference>
<gene>
    <name evidence="2" type="ORF">F1189_19880</name>
</gene>
<dbReference type="GO" id="GO:0009228">
    <property type="term" value="P:thiamine biosynthetic process"/>
    <property type="evidence" value="ECO:0007669"/>
    <property type="project" value="UniProtKB-KW"/>
</dbReference>
<dbReference type="SUPFAM" id="SSF51391">
    <property type="entry name" value="Thiamin phosphate synthase"/>
    <property type="match status" value="1"/>
</dbReference>
<feature type="domain" description="Thiamine phosphate synthase/TenI" evidence="1">
    <location>
        <begin position="45"/>
        <end position="189"/>
    </location>
</feature>
<reference evidence="2 3" key="1">
    <citation type="submission" date="2019-09" db="EMBL/GenBank/DDBJ databases">
        <title>Genome sequence of Rhodovastum atsumiense, a diverse member of the Acetobacteraceae family of non-sulfur purple photosynthetic bacteria.</title>
        <authorList>
            <person name="Meyer T."/>
            <person name="Kyndt J."/>
        </authorList>
    </citation>
    <scope>NUCLEOTIDE SEQUENCE [LARGE SCALE GENOMIC DNA]</scope>
    <source>
        <strain evidence="2 3">DSM 21279</strain>
    </source>
</reference>
<dbReference type="CDD" id="cd00564">
    <property type="entry name" value="TMP_TenI"/>
    <property type="match status" value="1"/>
</dbReference>
<sequence length="195" mass="20586">MDKRLVGWARAVKSRQRWNGRARGAVLWLFTDARRLPDPLPAVARLPRGLAGVVLRHDEAPERAALGRAVARLCRRRGLALAVAGDWRLAAALRAGLHLRGGRRPAGAPRWMEAVTSSVHGVAELLRARRMGALAFLSPVFPTASHPGGAGLGPCRWGLAVRRSGGAVAALGGMTGDSVRRLRGCVAAGAIGGLR</sequence>
<comment type="caution">
    <text evidence="2">The sequence shown here is derived from an EMBL/GenBank/DDBJ whole genome shotgun (WGS) entry which is preliminary data.</text>
</comment>
<protein>
    <submittedName>
        <fullName evidence="2">Thiamine phosphate synthase</fullName>
    </submittedName>
</protein>
<dbReference type="InterPro" id="IPR022998">
    <property type="entry name" value="ThiamineP_synth_TenI"/>
</dbReference>
<dbReference type="InterPro" id="IPR036206">
    <property type="entry name" value="ThiamineP_synth_sf"/>
</dbReference>
<dbReference type="Gene3D" id="3.20.20.70">
    <property type="entry name" value="Aldolase class I"/>
    <property type="match status" value="1"/>
</dbReference>
<keyword evidence="3" id="KW-1185">Reference proteome</keyword>
<evidence type="ECO:0000259" key="1">
    <source>
        <dbReference type="Pfam" id="PF02581"/>
    </source>
</evidence>
<dbReference type="AlphaFoldDB" id="A0A5M6IQ33"/>
<organism evidence="2 3">
    <name type="scientific">Rhodovastum atsumiense</name>
    <dbReference type="NCBI Taxonomy" id="504468"/>
    <lineage>
        <taxon>Bacteria</taxon>
        <taxon>Pseudomonadati</taxon>
        <taxon>Pseudomonadota</taxon>
        <taxon>Alphaproteobacteria</taxon>
        <taxon>Acetobacterales</taxon>
        <taxon>Acetobacteraceae</taxon>
        <taxon>Rhodovastum</taxon>
    </lineage>
</organism>
<accession>A0A5M6IQ33</accession>
<proteinExistence type="predicted"/>
<dbReference type="Proteomes" id="UP000325255">
    <property type="component" value="Unassembled WGS sequence"/>
</dbReference>
<dbReference type="Pfam" id="PF02581">
    <property type="entry name" value="TMP-TENI"/>
    <property type="match status" value="1"/>
</dbReference>
<dbReference type="RefSeq" id="WP_150042612.1">
    <property type="nucleotide sequence ID" value="NZ_OW485601.1"/>
</dbReference>
<dbReference type="OrthoDB" id="8446047at2"/>
<evidence type="ECO:0000313" key="2">
    <source>
        <dbReference type="EMBL" id="KAA5610366.1"/>
    </source>
</evidence>
<evidence type="ECO:0000313" key="3">
    <source>
        <dbReference type="Proteomes" id="UP000325255"/>
    </source>
</evidence>
<name>A0A5M6IQ33_9PROT</name>